<keyword evidence="2" id="KW-0732">Signal</keyword>
<gene>
    <name evidence="3" type="ORF">PODLI_1B028333</name>
</gene>
<keyword evidence="4" id="KW-1185">Reference proteome</keyword>
<evidence type="ECO:0000256" key="1">
    <source>
        <dbReference type="SAM" id="MobiDB-lite"/>
    </source>
</evidence>
<evidence type="ECO:0000256" key="2">
    <source>
        <dbReference type="SAM" id="SignalP"/>
    </source>
</evidence>
<feature type="chain" id="PRO_5041280415" evidence="2">
    <location>
        <begin position="21"/>
        <end position="147"/>
    </location>
</feature>
<reference evidence="3" key="1">
    <citation type="submission" date="2022-12" db="EMBL/GenBank/DDBJ databases">
        <authorList>
            <person name="Alioto T."/>
            <person name="Alioto T."/>
            <person name="Gomez Garrido J."/>
        </authorList>
    </citation>
    <scope>NUCLEOTIDE SEQUENCE</scope>
</reference>
<feature type="signal peptide" evidence="2">
    <location>
        <begin position="1"/>
        <end position="20"/>
    </location>
</feature>
<dbReference type="InterPro" id="IPR029193">
    <property type="entry name" value="TEX12"/>
</dbReference>
<organism evidence="3 4">
    <name type="scientific">Podarcis lilfordi</name>
    <name type="common">Lilford's wall lizard</name>
    <dbReference type="NCBI Taxonomy" id="74358"/>
    <lineage>
        <taxon>Eukaryota</taxon>
        <taxon>Metazoa</taxon>
        <taxon>Chordata</taxon>
        <taxon>Craniata</taxon>
        <taxon>Vertebrata</taxon>
        <taxon>Euteleostomi</taxon>
        <taxon>Lepidosauria</taxon>
        <taxon>Squamata</taxon>
        <taxon>Bifurcata</taxon>
        <taxon>Unidentata</taxon>
        <taxon>Episquamata</taxon>
        <taxon>Laterata</taxon>
        <taxon>Lacertibaenia</taxon>
        <taxon>Lacertidae</taxon>
        <taxon>Podarcis</taxon>
    </lineage>
</organism>
<dbReference type="PANTHER" id="PTHR37349">
    <property type="entry name" value="TESTIS-EXPRESSED PROTEIN 12"/>
    <property type="match status" value="1"/>
</dbReference>
<dbReference type="Pfam" id="PF15219">
    <property type="entry name" value="TEX12"/>
    <property type="match status" value="1"/>
</dbReference>
<feature type="region of interest" description="Disordered" evidence="1">
    <location>
        <begin position="23"/>
        <end position="55"/>
    </location>
</feature>
<proteinExistence type="predicted"/>
<protein>
    <submittedName>
        <fullName evidence="3">Testis expressed 12</fullName>
    </submittedName>
</protein>
<evidence type="ECO:0000313" key="4">
    <source>
        <dbReference type="Proteomes" id="UP001178461"/>
    </source>
</evidence>
<dbReference type="EMBL" id="OX395126">
    <property type="protein sequence ID" value="CAI5762770.1"/>
    <property type="molecule type" value="Genomic_DNA"/>
</dbReference>
<dbReference type="PANTHER" id="PTHR37349:SF1">
    <property type="entry name" value="TESTIS-EXPRESSED PROTEIN 12"/>
    <property type="match status" value="1"/>
</dbReference>
<name>A0AA35JML0_9SAUR</name>
<dbReference type="Proteomes" id="UP001178461">
    <property type="component" value="Chromosome 1"/>
</dbReference>
<dbReference type="AlphaFoldDB" id="A0AA35JML0"/>
<evidence type="ECO:0000313" key="3">
    <source>
        <dbReference type="EMBL" id="CAI5762770.1"/>
    </source>
</evidence>
<sequence>MQVILSLFFKVSSFLRVTMTSNPVKSDENRKKRKKEEKNESSEYPQMSSFEKMDLSLSESSQAVLKTEALEKVLNDTSKEINILLSKYVHILRQRAAMDASYVEELGGILKEAGSIEYHLRLKWENLKHRIAAMTGPLQSENGLSSK</sequence>
<accession>A0AA35JML0</accession>
<feature type="compositionally biased region" description="Basic and acidic residues" evidence="1">
    <location>
        <begin position="25"/>
        <end position="41"/>
    </location>
</feature>